<sequence>MNSHAQEDCMSQELQLPPPESRTLVGNTTTIKKYPFAVQVGKDMLENAPFKGGGLYVDPADFYIHVGTTRDHEAGGKRYEVSAIIHHENFTYFVNDIALVRTREPVGLGPTVATVSVNNLGTENLYLTSKVKLIGWGSAGSSNSKVLQEVSIQLIGWDLCANIYSKKGITTTNMICGERPTGEGMCAFHLGGPLVLGDILVAIASSFSCQDKKIQDLYTMFI</sequence>
<dbReference type="SUPFAM" id="SSF50494">
    <property type="entry name" value="Trypsin-like serine proteases"/>
    <property type="match status" value="1"/>
</dbReference>
<evidence type="ECO:0000256" key="1">
    <source>
        <dbReference type="ARBA" id="ARBA00022670"/>
    </source>
</evidence>
<evidence type="ECO:0000256" key="4">
    <source>
        <dbReference type="ARBA" id="ARBA00023157"/>
    </source>
</evidence>
<dbReference type="PROSITE" id="PS50240">
    <property type="entry name" value="TRYPSIN_DOM"/>
    <property type="match status" value="1"/>
</dbReference>
<reference evidence="7" key="1">
    <citation type="submission" date="2020-08" db="EMBL/GenBank/DDBJ databases">
        <title>Spodoptera exigua strain:BAW_Kor-Di-RS1 Genome sequencing and assembly.</title>
        <authorList>
            <person name="Kim J."/>
            <person name="Nam H.Y."/>
            <person name="Kwon M."/>
            <person name="Choi J.H."/>
            <person name="Cho S.R."/>
            <person name="Kim G.-H."/>
        </authorList>
    </citation>
    <scope>NUCLEOTIDE SEQUENCE</scope>
    <source>
        <strain evidence="7">BAW_Kor-Di-RS1</strain>
        <tissue evidence="7">Whole-body</tissue>
    </source>
</reference>
<dbReference type="Gene3D" id="2.40.10.10">
    <property type="entry name" value="Trypsin-like serine proteases"/>
    <property type="match status" value="2"/>
</dbReference>
<evidence type="ECO:0000259" key="6">
    <source>
        <dbReference type="PROSITE" id="PS50240"/>
    </source>
</evidence>
<dbReference type="InterPro" id="IPR043504">
    <property type="entry name" value="Peptidase_S1_PA_chymotrypsin"/>
</dbReference>
<keyword evidence="8" id="KW-1185">Reference proteome</keyword>
<dbReference type="PANTHER" id="PTHR24276">
    <property type="entry name" value="POLYSERASE-RELATED"/>
    <property type="match status" value="1"/>
</dbReference>
<organism evidence="7 8">
    <name type="scientific">Spodoptera exigua</name>
    <name type="common">Beet armyworm</name>
    <name type="synonym">Noctua fulgens</name>
    <dbReference type="NCBI Taxonomy" id="7107"/>
    <lineage>
        <taxon>Eukaryota</taxon>
        <taxon>Metazoa</taxon>
        <taxon>Ecdysozoa</taxon>
        <taxon>Arthropoda</taxon>
        <taxon>Hexapoda</taxon>
        <taxon>Insecta</taxon>
        <taxon>Pterygota</taxon>
        <taxon>Neoptera</taxon>
        <taxon>Endopterygota</taxon>
        <taxon>Lepidoptera</taxon>
        <taxon>Glossata</taxon>
        <taxon>Ditrysia</taxon>
        <taxon>Noctuoidea</taxon>
        <taxon>Noctuidae</taxon>
        <taxon>Amphipyrinae</taxon>
        <taxon>Spodoptera</taxon>
    </lineage>
</organism>
<dbReference type="SMART" id="SM00020">
    <property type="entry name" value="Tryp_SPc"/>
    <property type="match status" value="1"/>
</dbReference>
<evidence type="ECO:0000256" key="2">
    <source>
        <dbReference type="ARBA" id="ARBA00022801"/>
    </source>
</evidence>
<protein>
    <recommendedName>
        <fullName evidence="6">Peptidase S1 domain-containing protein</fullName>
    </recommendedName>
</protein>
<dbReference type="AlphaFoldDB" id="A0A835GJC8"/>
<accession>A0A835GJC8</accession>
<dbReference type="InterPro" id="IPR050430">
    <property type="entry name" value="Peptidase_S1"/>
</dbReference>
<evidence type="ECO:0000313" key="7">
    <source>
        <dbReference type="EMBL" id="KAF9418622.1"/>
    </source>
</evidence>
<dbReference type="GO" id="GO:0006508">
    <property type="term" value="P:proteolysis"/>
    <property type="evidence" value="ECO:0007669"/>
    <property type="project" value="UniProtKB-KW"/>
</dbReference>
<keyword evidence="4" id="KW-1015">Disulfide bond</keyword>
<feature type="domain" description="Peptidase S1" evidence="6">
    <location>
        <begin position="24"/>
        <end position="222"/>
    </location>
</feature>
<dbReference type="GO" id="GO:0004252">
    <property type="term" value="F:serine-type endopeptidase activity"/>
    <property type="evidence" value="ECO:0007669"/>
    <property type="project" value="InterPro"/>
</dbReference>
<gene>
    <name evidence="7" type="ORF">HW555_004588</name>
</gene>
<proteinExistence type="predicted"/>
<keyword evidence="1" id="KW-0645">Protease</keyword>
<comment type="caution">
    <text evidence="7">The sequence shown here is derived from an EMBL/GenBank/DDBJ whole genome shotgun (WGS) entry which is preliminary data.</text>
</comment>
<dbReference type="Pfam" id="PF00089">
    <property type="entry name" value="Trypsin"/>
    <property type="match status" value="1"/>
</dbReference>
<evidence type="ECO:0000256" key="3">
    <source>
        <dbReference type="ARBA" id="ARBA00022825"/>
    </source>
</evidence>
<dbReference type="Proteomes" id="UP000648187">
    <property type="component" value="Unassembled WGS sequence"/>
</dbReference>
<dbReference type="InterPro" id="IPR001254">
    <property type="entry name" value="Trypsin_dom"/>
</dbReference>
<dbReference type="EMBL" id="JACKWZ010000052">
    <property type="protein sequence ID" value="KAF9418622.1"/>
    <property type="molecule type" value="Genomic_DNA"/>
</dbReference>
<dbReference type="InterPro" id="IPR009003">
    <property type="entry name" value="Peptidase_S1_PA"/>
</dbReference>
<evidence type="ECO:0000313" key="8">
    <source>
        <dbReference type="Proteomes" id="UP000648187"/>
    </source>
</evidence>
<feature type="region of interest" description="Disordered" evidence="5">
    <location>
        <begin position="1"/>
        <end position="22"/>
    </location>
</feature>
<name>A0A835GJC8_SPOEX</name>
<keyword evidence="2" id="KW-0378">Hydrolase</keyword>
<dbReference type="PANTHER" id="PTHR24276:SF91">
    <property type="entry name" value="AT26814P-RELATED"/>
    <property type="match status" value="1"/>
</dbReference>
<keyword evidence="3" id="KW-0720">Serine protease</keyword>
<evidence type="ECO:0000256" key="5">
    <source>
        <dbReference type="SAM" id="MobiDB-lite"/>
    </source>
</evidence>